<accession>A0A5S4EX07</accession>
<dbReference type="GO" id="GO:0006310">
    <property type="term" value="P:DNA recombination"/>
    <property type="evidence" value="ECO:0007669"/>
    <property type="project" value="UniProtKB-KW"/>
</dbReference>
<keyword evidence="4" id="KW-1185">Reference proteome</keyword>
<comment type="caution">
    <text evidence="3">The sequence shown here is derived from an EMBL/GenBank/DDBJ whole genome shotgun (WGS) entry which is preliminary data.</text>
</comment>
<dbReference type="InterPro" id="IPR011010">
    <property type="entry name" value="DNA_brk_join_enz"/>
</dbReference>
<feature type="compositionally biased region" description="Polar residues" evidence="2">
    <location>
        <begin position="144"/>
        <end position="154"/>
    </location>
</feature>
<evidence type="ECO:0000256" key="1">
    <source>
        <dbReference type="ARBA" id="ARBA00023172"/>
    </source>
</evidence>
<keyword evidence="1" id="KW-0233">DNA recombination</keyword>
<dbReference type="GO" id="GO:0003677">
    <property type="term" value="F:DNA binding"/>
    <property type="evidence" value="ECO:0007669"/>
    <property type="project" value="InterPro"/>
</dbReference>
<evidence type="ECO:0008006" key="5">
    <source>
        <dbReference type="Google" id="ProtNLM"/>
    </source>
</evidence>
<dbReference type="RefSeq" id="WP_138673471.1">
    <property type="nucleotide sequence ID" value="NZ_VCKY01000315.1"/>
</dbReference>
<sequence>MADLTEYDRITAALEACARKLDGSAAAPAYFSRRRRVLFNVLRYAVSRKRLTANPLSTDLDWKAPEEEACEEVDPAAVASPAQVRELLTAASYAGWRRGPRLVAFFACMYYAMMRPGEVTALRKQDCDLPESGWGRLMLSDSRPTVGTEWTNDGQTRETRGLKGRPRKAKRPIPIPPELVAHPAFPHRRLRRRGGRQAVPHRTRRRVARVRLLPYLAHSTLAGAEP</sequence>
<dbReference type="EMBL" id="VCKY01000315">
    <property type="protein sequence ID" value="TMR08162.1"/>
    <property type="molecule type" value="Genomic_DNA"/>
</dbReference>
<feature type="region of interest" description="Disordered" evidence="2">
    <location>
        <begin position="144"/>
        <end position="177"/>
    </location>
</feature>
<dbReference type="Gene3D" id="1.10.443.10">
    <property type="entry name" value="Intergrase catalytic core"/>
    <property type="match status" value="1"/>
</dbReference>
<proteinExistence type="predicted"/>
<organism evidence="3 4">
    <name type="scientific">Nonomuraea turkmeniaca</name>
    <dbReference type="NCBI Taxonomy" id="103838"/>
    <lineage>
        <taxon>Bacteria</taxon>
        <taxon>Bacillati</taxon>
        <taxon>Actinomycetota</taxon>
        <taxon>Actinomycetes</taxon>
        <taxon>Streptosporangiales</taxon>
        <taxon>Streptosporangiaceae</taxon>
        <taxon>Nonomuraea</taxon>
    </lineage>
</organism>
<gene>
    <name evidence="3" type="ORF">ETD86_49005</name>
</gene>
<reference evidence="3 4" key="1">
    <citation type="submission" date="2019-05" db="EMBL/GenBank/DDBJ databases">
        <title>Draft genome sequence of Nonomuraea turkmeniaca DSM 43926.</title>
        <authorList>
            <person name="Saricaoglu S."/>
            <person name="Isik K."/>
        </authorList>
    </citation>
    <scope>NUCLEOTIDE SEQUENCE [LARGE SCALE GENOMIC DNA]</scope>
    <source>
        <strain evidence="3 4">DSM 43926</strain>
    </source>
</reference>
<evidence type="ECO:0000313" key="3">
    <source>
        <dbReference type="EMBL" id="TMR08162.1"/>
    </source>
</evidence>
<feature type="compositionally biased region" description="Basic residues" evidence="2">
    <location>
        <begin position="162"/>
        <end position="171"/>
    </location>
</feature>
<evidence type="ECO:0000313" key="4">
    <source>
        <dbReference type="Proteomes" id="UP000309128"/>
    </source>
</evidence>
<dbReference type="InterPro" id="IPR013762">
    <property type="entry name" value="Integrase-like_cat_sf"/>
</dbReference>
<dbReference type="OrthoDB" id="3773913at2"/>
<dbReference type="AlphaFoldDB" id="A0A5S4EX07"/>
<dbReference type="GO" id="GO:0015074">
    <property type="term" value="P:DNA integration"/>
    <property type="evidence" value="ECO:0007669"/>
    <property type="project" value="InterPro"/>
</dbReference>
<dbReference type="SUPFAM" id="SSF56349">
    <property type="entry name" value="DNA breaking-rejoining enzymes"/>
    <property type="match status" value="1"/>
</dbReference>
<dbReference type="Proteomes" id="UP000309128">
    <property type="component" value="Unassembled WGS sequence"/>
</dbReference>
<name>A0A5S4EX07_9ACTN</name>
<evidence type="ECO:0000256" key="2">
    <source>
        <dbReference type="SAM" id="MobiDB-lite"/>
    </source>
</evidence>
<protein>
    <recommendedName>
        <fullName evidence="5">Tyr recombinase domain-containing protein</fullName>
    </recommendedName>
</protein>